<feature type="transmembrane region" description="Helical" evidence="5">
    <location>
        <begin position="1535"/>
        <end position="1556"/>
    </location>
</feature>
<feature type="domain" description="Bacterial Ig-like" evidence="7">
    <location>
        <begin position="1259"/>
        <end position="1338"/>
    </location>
</feature>
<keyword evidence="5" id="KW-1133">Transmembrane helix</keyword>
<keyword evidence="5" id="KW-0472">Membrane</keyword>
<evidence type="ECO:0000313" key="8">
    <source>
        <dbReference type="EMBL" id="HFK20509.1"/>
    </source>
</evidence>
<dbReference type="PRINTS" id="PR00723">
    <property type="entry name" value="SUBTILISIN"/>
</dbReference>
<feature type="domain" description="Peptidase S8/S53" evidence="6">
    <location>
        <begin position="181"/>
        <end position="684"/>
    </location>
</feature>
<accession>A0A7C3EWJ4</accession>
<evidence type="ECO:0000259" key="6">
    <source>
        <dbReference type="Pfam" id="PF00082"/>
    </source>
</evidence>
<dbReference type="PROSITE" id="PS51892">
    <property type="entry name" value="SUBTILASE"/>
    <property type="match status" value="1"/>
</dbReference>
<evidence type="ECO:0000259" key="7">
    <source>
        <dbReference type="Pfam" id="PF19077"/>
    </source>
</evidence>
<dbReference type="InterPro" id="IPR023828">
    <property type="entry name" value="Peptidase_S8_Ser-AS"/>
</dbReference>
<evidence type="ECO:0000256" key="3">
    <source>
        <dbReference type="ARBA" id="ARBA00022801"/>
    </source>
</evidence>
<protein>
    <submittedName>
        <fullName evidence="8">Uncharacterized protein</fullName>
    </submittedName>
</protein>
<dbReference type="PANTHER" id="PTHR43806:SF11">
    <property type="entry name" value="CEREVISIN-RELATED"/>
    <property type="match status" value="1"/>
</dbReference>
<keyword evidence="3" id="KW-0378">Hydrolase</keyword>
<dbReference type="SUPFAM" id="SSF52743">
    <property type="entry name" value="Subtilisin-like"/>
    <property type="match status" value="1"/>
</dbReference>
<dbReference type="PANTHER" id="PTHR43806">
    <property type="entry name" value="PEPTIDASE S8"/>
    <property type="match status" value="1"/>
</dbReference>
<dbReference type="EMBL" id="DSTX01000007">
    <property type="protein sequence ID" value="HFK20509.1"/>
    <property type="molecule type" value="Genomic_DNA"/>
</dbReference>
<keyword evidence="4" id="KW-0720">Serine protease</keyword>
<comment type="caution">
    <text evidence="8">The sequence shown here is derived from an EMBL/GenBank/DDBJ whole genome shotgun (WGS) entry which is preliminary data.</text>
</comment>
<keyword evidence="5" id="KW-0812">Transmembrane</keyword>
<dbReference type="PROSITE" id="PS00138">
    <property type="entry name" value="SUBTILASE_SER"/>
    <property type="match status" value="1"/>
</dbReference>
<sequence>MFDFLFCNKRALAAIITSFVMLGCLPQGVIGSPSNAPCVWIDPHLKNFQCGDARVILIFKDSPLSEIIEDLGGKFSSLHLCPAIGSLRLAIGVMHLQNIGEVARSRSISAVILDRPLMEAQSGVLSPVRGDSNKPTVWDLSDLIVKLSITPPGADALAIMSDPASLSGARGSWDMGYTGVNVTIAIIDTGVDYGSLGLAYWASAIPRDKSMIVSALDADGQSLVYTNISLTAFSSGSKTYIRTAGTDPLLYLWGYTYRYSELMGSSFPKNMEVTNVLKVGEKAHFGVMLQVTYRNIRNSFDLFPVLVVDRDGDGACETAYVDLSFEFYPGHSDYSFSDEMPLTPKGDVLAARDFNGDGIFDISAGTLARLMDVWALSPNKEDRGTILQPIDPNGNFVCFEVDMEGHGTSCANAAAGRDVSAIRKKIDSRVKPGIAIGASVMGITALMIGDIIEGELWAAGFDLIKEKVSSNVAGYGSVYGVWKYSGDHKADIISNSWGISEWAKVLIGLPWYSVLTSFQDALMIPGQLDPEYPGTLVCQAVGNGGPGFGTVTEPSYSCLTMGVGASTSMNWTNPEFGMAGGYYDEVASWSGRGPTPAGYIKPDLLQVGAYSYAPTALFAGRKNGATAFELFGGTSMACPLAAGSAALVYNAYQEKYSATPSPSYVKMVLMSSASDLGYDPFLQGSGRVNCSEAIRLVIGKGGVITYSNITWETMMENICSAWGYSRSNFSLSPSQDCSEICGSSAFLGYLEPGRTLDFALSFYNPSESPIDLEISPYSYVRMSDYDILSGVTSTLPPDWSRGSSGFKLGSIINLNASGVMVPEEASLMVVTLQTLYSSFDSDGDNKYDARFRVFVMDWEDVNVDGKIGKKESYCINYGYSAGTTSEATISLPATKFRHLPVVFVSQDEGTAGIPFNIIIRYYERAPWDLIQLETESITISPGETRDLKVTAATTDSLRGGVYEGFLTIDQACGDGIRRRSTFPISFAVPTLISEGTVYKDLSLDSATMGFYDTSAVEGYFDWNWRYEAGDWREYFIKMPADDTILGAFFVCSWQGNRTLIDLFSINTSWMIFDSTDSGQWNHYVGDGIFNWSTRTGLRNNWVGLSSEDGIHCILAHSALFDGSIFPENLDLGLGIVRLKTNGSYLVMRNSQKAGISFNLSTGITLNNVRVDITNRSGLPPNCQIEITKDLGTINANSSSAFEMTVKTPYAIKEGAYEILLSLTSDEFKIIGHSPQIMLKVVIDNTPPLIIPIIPTNGSMINNPLPTISASLLDNSQIDITKCIFTVDGIEHVPSLITSNMMAYYPPEALNDGMHVASLEIQDQAGNMAKHSWSFVIDTAPPSFSTSPAGGSIINRTHVTISSEIKDFTSGANPEQLALLVDGLPVPIESLVISSSDGKTINMQYDQYLQDGMHEVSLHAYDRAGNLAITNWSFIVDASPPVVFELGLLPLNGSSLDPGAVSIEASFDDNIGLDYQSVQLKLNSVDYSRNASIQGNNITLMLSLDPGHYRINLEIRDLAGNTAEKTWEFTVLDYRFYYFVAGGSIIALLAAIVFFRLKKRHL</sequence>
<dbReference type="Pfam" id="PF19077">
    <property type="entry name" value="Big_13"/>
    <property type="match status" value="1"/>
</dbReference>
<dbReference type="InterPro" id="IPR013783">
    <property type="entry name" value="Ig-like_fold"/>
</dbReference>
<evidence type="ECO:0000256" key="4">
    <source>
        <dbReference type="ARBA" id="ARBA00022825"/>
    </source>
</evidence>
<dbReference type="InterPro" id="IPR044016">
    <property type="entry name" value="Big_13"/>
</dbReference>
<dbReference type="GO" id="GO:0006508">
    <property type="term" value="P:proteolysis"/>
    <property type="evidence" value="ECO:0007669"/>
    <property type="project" value="UniProtKB-KW"/>
</dbReference>
<dbReference type="InterPro" id="IPR015500">
    <property type="entry name" value="Peptidase_S8_subtilisin-rel"/>
</dbReference>
<keyword evidence="2" id="KW-0645">Protease</keyword>
<comment type="similarity">
    <text evidence="1">Belongs to the peptidase S8 family.</text>
</comment>
<dbReference type="InterPro" id="IPR036852">
    <property type="entry name" value="Peptidase_S8/S53_dom_sf"/>
</dbReference>
<dbReference type="Gene3D" id="2.60.40.10">
    <property type="entry name" value="Immunoglobulins"/>
    <property type="match status" value="1"/>
</dbReference>
<dbReference type="SUPFAM" id="SSF69318">
    <property type="entry name" value="Integrin alpha N-terminal domain"/>
    <property type="match status" value="1"/>
</dbReference>
<gene>
    <name evidence="8" type="ORF">ENS19_04420</name>
</gene>
<dbReference type="GO" id="GO:0004252">
    <property type="term" value="F:serine-type endopeptidase activity"/>
    <property type="evidence" value="ECO:0007669"/>
    <property type="project" value="InterPro"/>
</dbReference>
<dbReference type="InterPro" id="IPR050131">
    <property type="entry name" value="Peptidase_S8_subtilisin-like"/>
</dbReference>
<name>A0A7C3EWJ4_9CREN</name>
<dbReference type="InterPro" id="IPR028994">
    <property type="entry name" value="Integrin_alpha_N"/>
</dbReference>
<evidence type="ECO:0000256" key="1">
    <source>
        <dbReference type="ARBA" id="ARBA00011073"/>
    </source>
</evidence>
<dbReference type="Pfam" id="PF00082">
    <property type="entry name" value="Peptidase_S8"/>
    <property type="match status" value="1"/>
</dbReference>
<proteinExistence type="inferred from homology"/>
<organism evidence="8">
    <name type="scientific">Candidatus Methanomethylicus mesodigestus</name>
    <dbReference type="NCBI Taxonomy" id="1867258"/>
    <lineage>
        <taxon>Archaea</taxon>
        <taxon>Thermoproteota</taxon>
        <taxon>Methanosuratincolia</taxon>
        <taxon>Candidatus Methanomethylicales</taxon>
        <taxon>Candidatus Methanomethylicaceae</taxon>
        <taxon>Candidatus Methanomethylicus</taxon>
    </lineage>
</organism>
<evidence type="ECO:0000256" key="5">
    <source>
        <dbReference type="SAM" id="Phobius"/>
    </source>
</evidence>
<dbReference type="InterPro" id="IPR000209">
    <property type="entry name" value="Peptidase_S8/S53_dom"/>
</dbReference>
<evidence type="ECO:0000256" key="2">
    <source>
        <dbReference type="ARBA" id="ARBA00022670"/>
    </source>
</evidence>
<reference evidence="8" key="1">
    <citation type="journal article" date="2020" name="mSystems">
        <title>Genome- and Community-Level Interaction Insights into Carbon Utilization and Element Cycling Functions of Hydrothermarchaeota in Hydrothermal Sediment.</title>
        <authorList>
            <person name="Zhou Z."/>
            <person name="Liu Y."/>
            <person name="Xu W."/>
            <person name="Pan J."/>
            <person name="Luo Z.H."/>
            <person name="Li M."/>
        </authorList>
    </citation>
    <scope>NUCLEOTIDE SEQUENCE [LARGE SCALE GENOMIC DNA]</scope>
    <source>
        <strain evidence="8">SpSt-468</strain>
    </source>
</reference>
<dbReference type="Gene3D" id="3.40.50.200">
    <property type="entry name" value="Peptidase S8/S53 domain"/>
    <property type="match status" value="1"/>
</dbReference>